<keyword evidence="8" id="KW-0732">Signal</keyword>
<accession>A0ABP5CP69</accession>
<evidence type="ECO:0000259" key="9">
    <source>
        <dbReference type="Pfam" id="PF02687"/>
    </source>
</evidence>
<feature type="domain" description="ABC3 transporter permease C-terminal" evidence="9">
    <location>
        <begin position="306"/>
        <end position="419"/>
    </location>
</feature>
<comment type="caution">
    <text evidence="10">The sequence shown here is derived from an EMBL/GenBank/DDBJ whole genome shotgun (WGS) entry which is preliminary data.</text>
</comment>
<evidence type="ECO:0000256" key="5">
    <source>
        <dbReference type="ARBA" id="ARBA00023136"/>
    </source>
</evidence>
<evidence type="ECO:0000256" key="1">
    <source>
        <dbReference type="ARBA" id="ARBA00004651"/>
    </source>
</evidence>
<dbReference type="RefSeq" id="WP_344657214.1">
    <property type="nucleotide sequence ID" value="NZ_BAAAQM010000012.1"/>
</dbReference>
<dbReference type="InterPro" id="IPR003838">
    <property type="entry name" value="ABC3_permease_C"/>
</dbReference>
<feature type="transmembrane region" description="Helical" evidence="7">
    <location>
        <begin position="440"/>
        <end position="462"/>
    </location>
</feature>
<dbReference type="InterPro" id="IPR050250">
    <property type="entry name" value="Macrolide_Exporter_MacB"/>
</dbReference>
<evidence type="ECO:0000256" key="2">
    <source>
        <dbReference type="ARBA" id="ARBA00022475"/>
    </source>
</evidence>
<sequence length="980" mass="100239">MIWKVAVRIARREALRHKGRSALVAAMLALPVAGAAAADTLYHTVKLTTAEQLQRDLGQADALVGFVAPAPVQQLPDGSVPAPPQAAAMLGGALQGVQVASPVEAGVLPPGTRVVPMPGKQQLRVKSPHGSYTVQVAERDLGDPLLSGLYERIAGRAPHAKDEVTLSTSMLDALDKHVGDQISAEYLNGAEQTDRYGHLPDHGLTIVGEYDDPSHLDADEILAFPGTLPEPPDYPGPTHWLARIPGGLSWAQVLQLNRSGYSAESRQVAENPPPDSQVPLLRDHRGAAAGSSRLTEALVAVGAVGVVMALLEVVLLAGPAFAVGARKRRRDFGLMSAAGADQRMVRAVVLADGAVLGAVGGVAGALLGVLLGRLALPEAVTLTHREPGAFRIAPGELALAAVLGVATGLVAALVPAIITGRQHVLQALTGGRRGARGVPWKLAALGTVVLLAGAGATGYAVYRPGIHTVPLVAGIAVSELGVVALTPLLVALAGKLGRALPLTGRMALRDSARNRGRTAPAVAAILAAVAGSTAVATLLATDDARGRAQYHSTLRPGQAALMFGWAAVNESAAGSRPGLQFSGPDGAPNATAVDAPKAIAAISATLPVRSAALIQSQDYTGFVPVSVVVKRKPGNDCPFFGPNGGGVPAGPDGESMIQSDPRCVAAFSGGQVVPGDAATLRALTGKTDPAAEKVLAEGGMVVFNRYDLATDDPATGRATATVAVQRMCPSDGQDMPEELRKQFGPYCSGPPPADTTLPAAVAAARDGRAVSNVRALIPQAVADKYGVKYVPTMILFDTTRMPTRAEEERANAAAEALGTTALLKVERGYQGGSDTTMLALAAVAAFVTLGAAAIATGLAITDGEADLETLAAVGARPRVRRALAGSQATITAVLGTVLGSATGLVPAVAIIEARSHSFLQSAADARGGGPFGIGRAVHAQSYLAIPWWFLIGTIVVVPVLAGAGAALVTRSKVEIRRRRG</sequence>
<keyword evidence="11" id="KW-1185">Reference proteome</keyword>
<organism evidence="10 11">
    <name type="scientific">Catenulispora subtropica</name>
    <dbReference type="NCBI Taxonomy" id="450798"/>
    <lineage>
        <taxon>Bacteria</taxon>
        <taxon>Bacillati</taxon>
        <taxon>Actinomycetota</taxon>
        <taxon>Actinomycetes</taxon>
        <taxon>Catenulisporales</taxon>
        <taxon>Catenulisporaceae</taxon>
        <taxon>Catenulispora</taxon>
    </lineage>
</organism>
<protein>
    <recommendedName>
        <fullName evidence="9">ABC3 transporter permease C-terminal domain-containing protein</fullName>
    </recommendedName>
</protein>
<feature type="chain" id="PRO_5047121755" description="ABC3 transporter permease C-terminal domain-containing protein" evidence="8">
    <location>
        <begin position="38"/>
        <end position="980"/>
    </location>
</feature>
<feature type="transmembrane region" description="Helical" evidence="7">
    <location>
        <begin position="397"/>
        <end position="419"/>
    </location>
</feature>
<evidence type="ECO:0000256" key="4">
    <source>
        <dbReference type="ARBA" id="ARBA00022989"/>
    </source>
</evidence>
<dbReference type="Pfam" id="PF02687">
    <property type="entry name" value="FtsX"/>
    <property type="match status" value="1"/>
</dbReference>
<proteinExistence type="inferred from homology"/>
<dbReference type="PANTHER" id="PTHR30572:SF4">
    <property type="entry name" value="ABC TRANSPORTER PERMEASE YTRF"/>
    <property type="match status" value="1"/>
</dbReference>
<feature type="transmembrane region" description="Helical" evidence="7">
    <location>
        <begin position="518"/>
        <end position="540"/>
    </location>
</feature>
<comment type="similarity">
    <text evidence="6">Belongs to the ABC-4 integral membrane protein family.</text>
</comment>
<gene>
    <name evidence="10" type="ORF">GCM10009838_25860</name>
</gene>
<feature type="transmembrane region" description="Helical" evidence="7">
    <location>
        <begin position="837"/>
        <end position="861"/>
    </location>
</feature>
<feature type="transmembrane region" description="Helical" evidence="7">
    <location>
        <begin position="882"/>
        <end position="911"/>
    </location>
</feature>
<dbReference type="PANTHER" id="PTHR30572">
    <property type="entry name" value="MEMBRANE COMPONENT OF TRANSPORTER-RELATED"/>
    <property type="match status" value="1"/>
</dbReference>
<keyword evidence="2" id="KW-1003">Cell membrane</keyword>
<feature type="transmembrane region" description="Helical" evidence="7">
    <location>
        <begin position="297"/>
        <end position="323"/>
    </location>
</feature>
<feature type="transmembrane region" description="Helical" evidence="7">
    <location>
        <begin position="344"/>
        <end position="371"/>
    </location>
</feature>
<comment type="subcellular location">
    <subcellularLocation>
        <location evidence="1">Cell membrane</location>
        <topology evidence="1">Multi-pass membrane protein</topology>
    </subcellularLocation>
</comment>
<evidence type="ECO:0000313" key="11">
    <source>
        <dbReference type="Proteomes" id="UP001499854"/>
    </source>
</evidence>
<keyword evidence="3 7" id="KW-0812">Transmembrane</keyword>
<evidence type="ECO:0000256" key="8">
    <source>
        <dbReference type="SAM" id="SignalP"/>
    </source>
</evidence>
<dbReference type="EMBL" id="BAAAQM010000012">
    <property type="protein sequence ID" value="GAA1966813.1"/>
    <property type="molecule type" value="Genomic_DNA"/>
</dbReference>
<dbReference type="Proteomes" id="UP001499854">
    <property type="component" value="Unassembled WGS sequence"/>
</dbReference>
<feature type="transmembrane region" description="Helical" evidence="7">
    <location>
        <begin position="947"/>
        <end position="969"/>
    </location>
</feature>
<keyword evidence="5 7" id="KW-0472">Membrane</keyword>
<evidence type="ECO:0000256" key="3">
    <source>
        <dbReference type="ARBA" id="ARBA00022692"/>
    </source>
</evidence>
<evidence type="ECO:0000256" key="6">
    <source>
        <dbReference type="ARBA" id="ARBA00038076"/>
    </source>
</evidence>
<feature type="signal peptide" evidence="8">
    <location>
        <begin position="1"/>
        <end position="37"/>
    </location>
</feature>
<evidence type="ECO:0000256" key="7">
    <source>
        <dbReference type="SAM" id="Phobius"/>
    </source>
</evidence>
<feature type="transmembrane region" description="Helical" evidence="7">
    <location>
        <begin position="468"/>
        <end position="497"/>
    </location>
</feature>
<evidence type="ECO:0000313" key="10">
    <source>
        <dbReference type="EMBL" id="GAA1966813.1"/>
    </source>
</evidence>
<reference evidence="11" key="1">
    <citation type="journal article" date="2019" name="Int. J. Syst. Evol. Microbiol.">
        <title>The Global Catalogue of Microorganisms (GCM) 10K type strain sequencing project: providing services to taxonomists for standard genome sequencing and annotation.</title>
        <authorList>
            <consortium name="The Broad Institute Genomics Platform"/>
            <consortium name="The Broad Institute Genome Sequencing Center for Infectious Disease"/>
            <person name="Wu L."/>
            <person name="Ma J."/>
        </authorList>
    </citation>
    <scope>NUCLEOTIDE SEQUENCE [LARGE SCALE GENOMIC DNA]</scope>
    <source>
        <strain evidence="11">JCM 16013</strain>
    </source>
</reference>
<keyword evidence="4 7" id="KW-1133">Transmembrane helix</keyword>
<name>A0ABP5CP69_9ACTN</name>